<evidence type="ECO:0000313" key="3">
    <source>
        <dbReference type="Proteomes" id="UP000461754"/>
    </source>
</evidence>
<feature type="domain" description="Transposase IS110-like N-terminal" evidence="1">
    <location>
        <begin position="117"/>
        <end position="251"/>
    </location>
</feature>
<dbReference type="Proteomes" id="UP000461754">
    <property type="component" value="Unassembled WGS sequence"/>
</dbReference>
<dbReference type="GO" id="GO:0003677">
    <property type="term" value="F:DNA binding"/>
    <property type="evidence" value="ECO:0007669"/>
    <property type="project" value="InterPro"/>
</dbReference>
<evidence type="ECO:0000259" key="1">
    <source>
        <dbReference type="Pfam" id="PF01548"/>
    </source>
</evidence>
<dbReference type="InterPro" id="IPR002525">
    <property type="entry name" value="Transp_IS110-like_N"/>
</dbReference>
<sequence length="252" mass="28653">MGHRRQMGRCRDRLNRFNQNISASRRILVPYKCSKTEKKFSSCCTYFYIIGEAAGLTCGFLGHCIRHKNSQPVPYYRNSIKQVGTIASVLRAKMSGNKCGWNSCKSYLFLEVEMISVGIDISKGKSTACILKSDGEIVEGPITFKHTTYGLKQFIDQIPKGENEVKVVMEATGIYHLQVAIYLQEQGYFVAVVNPLAMKRFRTFSIRGVKTDKVDAMKIAEYGLARWNQLSAFQIAEDKYAELSILSRQYRH</sequence>
<dbReference type="GO" id="GO:0006313">
    <property type="term" value="P:DNA transposition"/>
    <property type="evidence" value="ECO:0007669"/>
    <property type="project" value="InterPro"/>
</dbReference>
<proteinExistence type="predicted"/>
<dbReference type="GO" id="GO:0004803">
    <property type="term" value="F:transposase activity"/>
    <property type="evidence" value="ECO:0007669"/>
    <property type="project" value="InterPro"/>
</dbReference>
<dbReference type="InterPro" id="IPR047650">
    <property type="entry name" value="Transpos_IS110"/>
</dbReference>
<reference evidence="2 3" key="1">
    <citation type="submission" date="2019-08" db="EMBL/GenBank/DDBJ databases">
        <title>In-depth cultivation of the pig gut microbiome towards novel bacterial diversity and tailored functional studies.</title>
        <authorList>
            <person name="Wylensek D."/>
            <person name="Hitch T.C.A."/>
            <person name="Clavel T."/>
        </authorList>
    </citation>
    <scope>NUCLEOTIDE SEQUENCE [LARGE SCALE GENOMIC DNA]</scope>
    <source>
        <strain evidence="2 3">RF-744-FAT-4</strain>
    </source>
</reference>
<evidence type="ECO:0000313" key="2">
    <source>
        <dbReference type="EMBL" id="MSS19134.1"/>
    </source>
</evidence>
<feature type="non-terminal residue" evidence="2">
    <location>
        <position position="252"/>
    </location>
</feature>
<dbReference type="AlphaFoldDB" id="A0A7X2T935"/>
<accession>A0A7X2T935</accession>
<organism evidence="2 3">
    <name type="scientific">Pseudoramibacter porci</name>
    <dbReference type="NCBI Taxonomy" id="2606631"/>
    <lineage>
        <taxon>Bacteria</taxon>
        <taxon>Bacillati</taxon>
        <taxon>Bacillota</taxon>
        <taxon>Clostridia</taxon>
        <taxon>Eubacteriales</taxon>
        <taxon>Eubacteriaceae</taxon>
        <taxon>Pseudoramibacter</taxon>
    </lineage>
</organism>
<dbReference type="PANTHER" id="PTHR33055">
    <property type="entry name" value="TRANSPOSASE FOR INSERTION SEQUENCE ELEMENT IS1111A"/>
    <property type="match status" value="1"/>
</dbReference>
<dbReference type="Pfam" id="PF01548">
    <property type="entry name" value="DEDD_Tnp_IS110"/>
    <property type="match status" value="1"/>
</dbReference>
<comment type="caution">
    <text evidence="2">The sequence shown here is derived from an EMBL/GenBank/DDBJ whole genome shotgun (WGS) entry which is preliminary data.</text>
</comment>
<gene>
    <name evidence="2" type="ORF">FYJ52_01735</name>
</gene>
<dbReference type="EMBL" id="VUMO01000002">
    <property type="protein sequence ID" value="MSS19134.1"/>
    <property type="molecule type" value="Genomic_DNA"/>
</dbReference>
<name>A0A7X2T935_9FIRM</name>
<keyword evidence="3" id="KW-1185">Reference proteome</keyword>
<protein>
    <submittedName>
        <fullName evidence="2">IS110 family transposase</fullName>
    </submittedName>
</protein>